<dbReference type="Proteomes" id="UP001066276">
    <property type="component" value="Chromosome 6"/>
</dbReference>
<evidence type="ECO:0000313" key="3">
    <source>
        <dbReference type="Proteomes" id="UP001066276"/>
    </source>
</evidence>
<organism evidence="2 3">
    <name type="scientific">Pleurodeles waltl</name>
    <name type="common">Iberian ribbed newt</name>
    <dbReference type="NCBI Taxonomy" id="8319"/>
    <lineage>
        <taxon>Eukaryota</taxon>
        <taxon>Metazoa</taxon>
        <taxon>Chordata</taxon>
        <taxon>Craniata</taxon>
        <taxon>Vertebrata</taxon>
        <taxon>Euteleostomi</taxon>
        <taxon>Amphibia</taxon>
        <taxon>Batrachia</taxon>
        <taxon>Caudata</taxon>
        <taxon>Salamandroidea</taxon>
        <taxon>Salamandridae</taxon>
        <taxon>Pleurodelinae</taxon>
        <taxon>Pleurodeles</taxon>
    </lineage>
</organism>
<feature type="region of interest" description="Disordered" evidence="1">
    <location>
        <begin position="42"/>
        <end position="62"/>
    </location>
</feature>
<dbReference type="EMBL" id="JANPWB010000010">
    <property type="protein sequence ID" value="KAJ1135670.1"/>
    <property type="molecule type" value="Genomic_DNA"/>
</dbReference>
<sequence length="100" mass="10905">MKGVDRSPFISVTFSVDELHHSATPPAPKSCCLRPVEGRQGIENSDQARIYNPDQADIDYPDNSDPAGILNYDRAGITIRLVPLIELVLITDQAGIDNAD</sequence>
<comment type="caution">
    <text evidence="2">The sequence shown here is derived from an EMBL/GenBank/DDBJ whole genome shotgun (WGS) entry which is preliminary data.</text>
</comment>
<name>A0AAV7Q8W1_PLEWA</name>
<dbReference type="AlphaFoldDB" id="A0AAV7Q8W1"/>
<reference evidence="2" key="1">
    <citation type="journal article" date="2022" name="bioRxiv">
        <title>Sequencing and chromosome-scale assembly of the giantPleurodeles waltlgenome.</title>
        <authorList>
            <person name="Brown T."/>
            <person name="Elewa A."/>
            <person name="Iarovenko S."/>
            <person name="Subramanian E."/>
            <person name="Araus A.J."/>
            <person name="Petzold A."/>
            <person name="Susuki M."/>
            <person name="Suzuki K.-i.T."/>
            <person name="Hayashi T."/>
            <person name="Toyoda A."/>
            <person name="Oliveira C."/>
            <person name="Osipova E."/>
            <person name="Leigh N.D."/>
            <person name="Simon A."/>
            <person name="Yun M.H."/>
        </authorList>
    </citation>
    <scope>NUCLEOTIDE SEQUENCE</scope>
    <source>
        <strain evidence="2">20211129_DDA</strain>
        <tissue evidence="2">Liver</tissue>
    </source>
</reference>
<gene>
    <name evidence="2" type="ORF">NDU88_002108</name>
</gene>
<keyword evidence="3" id="KW-1185">Reference proteome</keyword>
<evidence type="ECO:0000256" key="1">
    <source>
        <dbReference type="SAM" id="MobiDB-lite"/>
    </source>
</evidence>
<proteinExistence type="predicted"/>
<evidence type="ECO:0000313" key="2">
    <source>
        <dbReference type="EMBL" id="KAJ1135670.1"/>
    </source>
</evidence>
<protein>
    <submittedName>
        <fullName evidence="2">Uncharacterized protein</fullName>
    </submittedName>
</protein>
<accession>A0AAV7Q8W1</accession>